<comment type="caution">
    <text evidence="3">The sequence shown here is derived from an EMBL/GenBank/DDBJ whole genome shotgun (WGS) entry which is preliminary data.</text>
</comment>
<feature type="compositionally biased region" description="Gly residues" evidence="1">
    <location>
        <begin position="219"/>
        <end position="228"/>
    </location>
</feature>
<organism evidence="3 4">
    <name type="scientific">Amycolatopsis jiangsuensis</name>
    <dbReference type="NCBI Taxonomy" id="1181879"/>
    <lineage>
        <taxon>Bacteria</taxon>
        <taxon>Bacillati</taxon>
        <taxon>Actinomycetota</taxon>
        <taxon>Actinomycetes</taxon>
        <taxon>Pseudonocardiales</taxon>
        <taxon>Pseudonocardiaceae</taxon>
        <taxon>Amycolatopsis</taxon>
    </lineage>
</organism>
<feature type="region of interest" description="Disordered" evidence="1">
    <location>
        <begin position="185"/>
        <end position="228"/>
    </location>
</feature>
<sequence length="228" mass="22678">MGAVLAGALISLAVVPAANAQTEADSTAPSTGVTTTEAPPASSETPDTTAPDSSVPQSTSDTSLSGPGTTTEPAESTGPTGSAEPTEPTTTTSDPEETTALQEPPYEDDTAYGVDLDGDQGLVVIACAAGEPTGLRSKDFDVVDGPQQDETDGRYWAWIVQRHEGISFQVSDVYADWTCGGKPAEGEAVPPAGGAGAGSAGTTGGHGDSQVKYAPKGGIETGFGGMAA</sequence>
<protein>
    <recommendedName>
        <fullName evidence="5">Secreted protein</fullName>
    </recommendedName>
</protein>
<feature type="compositionally biased region" description="Low complexity" evidence="1">
    <location>
        <begin position="77"/>
        <end position="93"/>
    </location>
</feature>
<feature type="compositionally biased region" description="Gly residues" evidence="1">
    <location>
        <begin position="193"/>
        <end position="207"/>
    </location>
</feature>
<name>A0A840J1A3_9PSEU</name>
<dbReference type="RefSeq" id="WP_312873931.1">
    <property type="nucleotide sequence ID" value="NZ_JACHMG010000001.1"/>
</dbReference>
<feature type="compositionally biased region" description="Polar residues" evidence="1">
    <location>
        <begin position="19"/>
        <end position="74"/>
    </location>
</feature>
<keyword evidence="4" id="KW-1185">Reference proteome</keyword>
<evidence type="ECO:0000313" key="3">
    <source>
        <dbReference type="EMBL" id="MBB4687168.1"/>
    </source>
</evidence>
<reference evidence="3 4" key="1">
    <citation type="submission" date="2020-08" db="EMBL/GenBank/DDBJ databases">
        <title>Sequencing the genomes of 1000 actinobacteria strains.</title>
        <authorList>
            <person name="Klenk H.-P."/>
        </authorList>
    </citation>
    <scope>NUCLEOTIDE SEQUENCE [LARGE SCALE GENOMIC DNA]</scope>
    <source>
        <strain evidence="3 4">DSM 45859</strain>
    </source>
</reference>
<keyword evidence="2" id="KW-0732">Signal</keyword>
<evidence type="ECO:0008006" key="5">
    <source>
        <dbReference type="Google" id="ProtNLM"/>
    </source>
</evidence>
<feature type="chain" id="PRO_5032591095" description="Secreted protein" evidence="2">
    <location>
        <begin position="21"/>
        <end position="228"/>
    </location>
</feature>
<evidence type="ECO:0000256" key="1">
    <source>
        <dbReference type="SAM" id="MobiDB-lite"/>
    </source>
</evidence>
<evidence type="ECO:0000313" key="4">
    <source>
        <dbReference type="Proteomes" id="UP000581769"/>
    </source>
</evidence>
<accession>A0A840J1A3</accession>
<dbReference type="EMBL" id="JACHMG010000001">
    <property type="protein sequence ID" value="MBB4687168.1"/>
    <property type="molecule type" value="Genomic_DNA"/>
</dbReference>
<dbReference type="AlphaFoldDB" id="A0A840J1A3"/>
<feature type="region of interest" description="Disordered" evidence="1">
    <location>
        <begin position="16"/>
        <end position="115"/>
    </location>
</feature>
<feature type="signal peptide" evidence="2">
    <location>
        <begin position="1"/>
        <end position="20"/>
    </location>
</feature>
<evidence type="ECO:0000256" key="2">
    <source>
        <dbReference type="SAM" id="SignalP"/>
    </source>
</evidence>
<proteinExistence type="predicted"/>
<gene>
    <name evidence="3" type="ORF">BJY18_004653</name>
</gene>
<dbReference type="Proteomes" id="UP000581769">
    <property type="component" value="Unassembled WGS sequence"/>
</dbReference>